<dbReference type="Gene3D" id="1.10.1040.10">
    <property type="entry name" value="N-(1-d-carboxylethyl)-l-norvaline Dehydrogenase, domain 2"/>
    <property type="match status" value="1"/>
</dbReference>
<comment type="pathway">
    <text evidence="1 10">Cofactor biosynthesis; (R)-pantothenate biosynthesis; (R)-pantoate from 3-methyl-2-oxobutanoate: step 2/2.</text>
</comment>
<sequence>MEWTILGAGALGCVMTGLLRQRGESVALMLSERHRGHFHPSLELITLTGAHQLIQSRPRFPEHARTVECLLVFTKAYQVVDALKELRHLPASTPIILLHNGLGVAEKVQALFPNNPLLAGVSSHGAIKERDWLVRHTGKGETWLGPLNDAAKTWSHLVKPLEKALGHAEWSDDIALHQRRKLAINAVINPLTACNNITNGQLLEPRFADVLEQLSEEVYQVMSRLDGDKAETQDAFRRRLQQVIELTSSNHSSMHQDLAHGRPTENEYISGYILANAGNQPVPVCSQLYQEIERKSGTAKPAQRMQH</sequence>
<comment type="catalytic activity">
    <reaction evidence="9 10">
        <text>(R)-pantoate + NADP(+) = 2-dehydropantoate + NADPH + H(+)</text>
        <dbReference type="Rhea" id="RHEA:16233"/>
        <dbReference type="ChEBI" id="CHEBI:11561"/>
        <dbReference type="ChEBI" id="CHEBI:15378"/>
        <dbReference type="ChEBI" id="CHEBI:15980"/>
        <dbReference type="ChEBI" id="CHEBI:57783"/>
        <dbReference type="ChEBI" id="CHEBI:58349"/>
        <dbReference type="EC" id="1.1.1.169"/>
    </reaction>
</comment>
<dbReference type="NCBIfam" id="TIGR00745">
    <property type="entry name" value="apbA_panE"/>
    <property type="match status" value="1"/>
</dbReference>
<organism evidence="13 14">
    <name type="scientific">Oceanisphaera marina</name>
    <dbReference type="NCBI Taxonomy" id="2017550"/>
    <lineage>
        <taxon>Bacteria</taxon>
        <taxon>Pseudomonadati</taxon>
        <taxon>Pseudomonadota</taxon>
        <taxon>Gammaproteobacteria</taxon>
        <taxon>Aeromonadales</taxon>
        <taxon>Aeromonadaceae</taxon>
        <taxon>Oceanisphaera</taxon>
    </lineage>
</organism>
<evidence type="ECO:0000256" key="7">
    <source>
        <dbReference type="ARBA" id="ARBA00023002"/>
    </source>
</evidence>
<accession>A0ABQ1ICH4</accession>
<evidence type="ECO:0000256" key="9">
    <source>
        <dbReference type="ARBA" id="ARBA00048793"/>
    </source>
</evidence>
<feature type="domain" description="Ketopantoate reductase C-terminal" evidence="12">
    <location>
        <begin position="173"/>
        <end position="293"/>
    </location>
</feature>
<dbReference type="PANTHER" id="PTHR43765">
    <property type="entry name" value="2-DEHYDROPANTOATE 2-REDUCTASE-RELATED"/>
    <property type="match status" value="1"/>
</dbReference>
<keyword evidence="14" id="KW-1185">Reference proteome</keyword>
<dbReference type="Pfam" id="PF02558">
    <property type="entry name" value="ApbA"/>
    <property type="match status" value="1"/>
</dbReference>
<evidence type="ECO:0000313" key="14">
    <source>
        <dbReference type="Proteomes" id="UP000646152"/>
    </source>
</evidence>
<dbReference type="Gene3D" id="3.40.50.720">
    <property type="entry name" value="NAD(P)-binding Rossmann-like Domain"/>
    <property type="match status" value="1"/>
</dbReference>
<protein>
    <recommendedName>
        <fullName evidence="4 10">2-dehydropantoate 2-reductase</fullName>
        <ecNumber evidence="3 10">1.1.1.169</ecNumber>
    </recommendedName>
    <alternativeName>
        <fullName evidence="8 10">Ketopantoate reductase</fullName>
    </alternativeName>
</protein>
<evidence type="ECO:0000256" key="10">
    <source>
        <dbReference type="RuleBase" id="RU362068"/>
    </source>
</evidence>
<dbReference type="InterPro" id="IPR013752">
    <property type="entry name" value="KPA_reductase"/>
</dbReference>
<gene>
    <name evidence="13" type="primary">panE</name>
    <name evidence="13" type="ORF">GCM10011502_03560</name>
</gene>
<dbReference type="InterPro" id="IPR003710">
    <property type="entry name" value="ApbA"/>
</dbReference>
<evidence type="ECO:0000256" key="5">
    <source>
        <dbReference type="ARBA" id="ARBA00022655"/>
    </source>
</evidence>
<evidence type="ECO:0000259" key="11">
    <source>
        <dbReference type="Pfam" id="PF02558"/>
    </source>
</evidence>
<feature type="domain" description="Ketopantoate reductase N-terminal" evidence="11">
    <location>
        <begin position="3"/>
        <end position="148"/>
    </location>
</feature>
<evidence type="ECO:0000256" key="3">
    <source>
        <dbReference type="ARBA" id="ARBA00013014"/>
    </source>
</evidence>
<dbReference type="EC" id="1.1.1.169" evidence="3 10"/>
<evidence type="ECO:0000256" key="4">
    <source>
        <dbReference type="ARBA" id="ARBA00019465"/>
    </source>
</evidence>
<reference evidence="14" key="1">
    <citation type="journal article" date="2019" name="Int. J. Syst. Evol. Microbiol.">
        <title>The Global Catalogue of Microorganisms (GCM) 10K type strain sequencing project: providing services to taxonomists for standard genome sequencing and annotation.</title>
        <authorList>
            <consortium name="The Broad Institute Genomics Platform"/>
            <consortium name="The Broad Institute Genome Sequencing Center for Infectious Disease"/>
            <person name="Wu L."/>
            <person name="Ma J."/>
        </authorList>
    </citation>
    <scope>NUCLEOTIDE SEQUENCE [LARGE SCALE GENOMIC DNA]</scope>
    <source>
        <strain evidence="14">CGMCC 1.15923</strain>
    </source>
</reference>
<dbReference type="Pfam" id="PF08546">
    <property type="entry name" value="ApbA_C"/>
    <property type="match status" value="1"/>
</dbReference>
<dbReference type="InterPro" id="IPR036291">
    <property type="entry name" value="NAD(P)-bd_dom_sf"/>
</dbReference>
<dbReference type="SUPFAM" id="SSF48179">
    <property type="entry name" value="6-phosphogluconate dehydrogenase C-terminal domain-like"/>
    <property type="match status" value="1"/>
</dbReference>
<dbReference type="SUPFAM" id="SSF51735">
    <property type="entry name" value="NAD(P)-binding Rossmann-fold domains"/>
    <property type="match status" value="1"/>
</dbReference>
<evidence type="ECO:0000256" key="8">
    <source>
        <dbReference type="ARBA" id="ARBA00032024"/>
    </source>
</evidence>
<comment type="function">
    <text evidence="10">Catalyzes the NADPH-dependent reduction of ketopantoate into pantoic acid.</text>
</comment>
<evidence type="ECO:0000256" key="2">
    <source>
        <dbReference type="ARBA" id="ARBA00007870"/>
    </source>
</evidence>
<evidence type="ECO:0000256" key="1">
    <source>
        <dbReference type="ARBA" id="ARBA00004994"/>
    </source>
</evidence>
<dbReference type="InterPro" id="IPR013332">
    <property type="entry name" value="KPR_N"/>
</dbReference>
<dbReference type="PANTHER" id="PTHR43765:SF2">
    <property type="entry name" value="2-DEHYDROPANTOATE 2-REDUCTASE"/>
    <property type="match status" value="1"/>
</dbReference>
<proteinExistence type="inferred from homology"/>
<dbReference type="InterPro" id="IPR013328">
    <property type="entry name" value="6PGD_dom2"/>
</dbReference>
<keyword evidence="5 10" id="KW-0566">Pantothenate biosynthesis</keyword>
<keyword evidence="6 10" id="KW-0521">NADP</keyword>
<dbReference type="Proteomes" id="UP000646152">
    <property type="component" value="Unassembled WGS sequence"/>
</dbReference>
<keyword evidence="7 10" id="KW-0560">Oxidoreductase</keyword>
<dbReference type="InterPro" id="IPR050838">
    <property type="entry name" value="Ketopantoate_reductase"/>
</dbReference>
<evidence type="ECO:0000259" key="12">
    <source>
        <dbReference type="Pfam" id="PF08546"/>
    </source>
</evidence>
<dbReference type="InterPro" id="IPR008927">
    <property type="entry name" value="6-PGluconate_DH-like_C_sf"/>
</dbReference>
<comment type="caution">
    <text evidence="13">The sequence shown here is derived from an EMBL/GenBank/DDBJ whole genome shotgun (WGS) entry which is preliminary data.</text>
</comment>
<comment type="similarity">
    <text evidence="2 10">Belongs to the ketopantoate reductase family.</text>
</comment>
<dbReference type="EMBL" id="BMKE01000002">
    <property type="protein sequence ID" value="GGB33769.1"/>
    <property type="molecule type" value="Genomic_DNA"/>
</dbReference>
<name>A0ABQ1ICH4_9GAMM</name>
<evidence type="ECO:0000256" key="6">
    <source>
        <dbReference type="ARBA" id="ARBA00022857"/>
    </source>
</evidence>
<evidence type="ECO:0000313" key="13">
    <source>
        <dbReference type="EMBL" id="GGB33769.1"/>
    </source>
</evidence>